<comment type="caution">
    <text evidence="11">The sequence shown here is derived from an EMBL/GenBank/DDBJ whole genome shotgun (WGS) entry which is preliminary data.</text>
</comment>
<feature type="compositionally biased region" description="Low complexity" evidence="6">
    <location>
        <begin position="918"/>
        <end position="938"/>
    </location>
</feature>
<feature type="compositionally biased region" description="Low complexity" evidence="6">
    <location>
        <begin position="1153"/>
        <end position="1170"/>
    </location>
</feature>
<dbReference type="InterPro" id="IPR001944">
    <property type="entry name" value="Glycoside_Hdrlase_35"/>
</dbReference>
<dbReference type="PANTHER" id="PTHR23421">
    <property type="entry name" value="BETA-GALACTOSIDASE RELATED"/>
    <property type="match status" value="1"/>
</dbReference>
<organism evidence="11 12">
    <name type="scientific">Prorocentrum cordatum</name>
    <dbReference type="NCBI Taxonomy" id="2364126"/>
    <lineage>
        <taxon>Eukaryota</taxon>
        <taxon>Sar</taxon>
        <taxon>Alveolata</taxon>
        <taxon>Dinophyceae</taxon>
        <taxon>Prorocentrales</taxon>
        <taxon>Prorocentraceae</taxon>
        <taxon>Prorocentrum</taxon>
    </lineage>
</organism>
<feature type="domain" description="Beta-galactosidase 1-like first all-beta" evidence="9">
    <location>
        <begin position="472"/>
        <end position="569"/>
    </location>
</feature>
<accession>A0ABN9TSS8</accession>
<evidence type="ECO:0000256" key="3">
    <source>
        <dbReference type="ARBA" id="ARBA00023295"/>
    </source>
</evidence>
<dbReference type="Pfam" id="PF12341">
    <property type="entry name" value="Mcl1_mid"/>
    <property type="match status" value="1"/>
</dbReference>
<dbReference type="InterPro" id="IPR019801">
    <property type="entry name" value="Glyco_hydro_35_CS"/>
</dbReference>
<dbReference type="InterPro" id="IPR022100">
    <property type="entry name" value="WDHD1/CFT4_beta-prop_2nd"/>
</dbReference>
<name>A0ABN9TSS8_9DINO</name>
<evidence type="ECO:0000313" key="11">
    <source>
        <dbReference type="EMBL" id="CAK0849191.1"/>
    </source>
</evidence>
<comment type="catalytic activity">
    <reaction evidence="4">
        <text>Hydrolysis of terminal non-reducing beta-D-galactose residues in beta-D-galactosides.</text>
        <dbReference type="EC" id="3.2.1.23"/>
    </reaction>
</comment>
<evidence type="ECO:0000256" key="4">
    <source>
        <dbReference type="RuleBase" id="RU000675"/>
    </source>
</evidence>
<evidence type="ECO:0000259" key="9">
    <source>
        <dbReference type="Pfam" id="PF21317"/>
    </source>
</evidence>
<evidence type="ECO:0000259" key="8">
    <source>
        <dbReference type="Pfam" id="PF12341"/>
    </source>
</evidence>
<sequence length="1170" mass="123058">MRHCGAALAHPRAAAGPTPLPAIRSAAPPAPAQRCGGLLREGGRRPADAELLAAGAGLALGAGLCQRARPAARARLGRARAAAQAAGAPRRLEMRGDAFWLDGQRHRILSGSVSYFRMVPEQWRDRLEKLEALGCNAVELYVPWNLHEPKPGEFRFDGRRDLPAFLALCGELGLDVLLRPGPYICAEWDLGGLPWWLLDRQDPVPLRSSDPDYLARVESWWGTLLPLVKPFLAGSGGPVIAVQIENEFGYWGSDGGYLERLRDLLRSAFAPECPLLFTSDGTFFPDLQENGGVEGALRTANFGSDAEQRLGQLRQALPEGPLVNMEFWVGWFDAWGALAGKSYRAAEDVARTLQATLDQGASVNFFVFHGGTSFGLCGAGANINEAGQYSPQVTSYDYGGLLDEAGEVTDKYLRCREVLAGFLGKPQLLQRSFPRAPRLPKSPPLELEASMDLSAALPALSRRLPATLSAVPLPAERIGCGHGCVLYRGQLSPGPGPLRLGPDAVRDFASVMVDGRVQGTVYRNDGADAREFAVPERGGSLDILVEIMNRINFGPGMVSERKGLVGPSSVARGGSFSGPLRAVLGWECIPLPMDEEDLAGLPWGQHGGSRARRGPWARGPRFFRYSLEVQSPADGFLRLEGFRKVSDPQTARQPRACLPALLRRRHAQLVPAPPASYWRASGDRHTSALARGLGIIGKGFVCVNGFNLGRYWDVGPQRSLYLPGPLLRRGRNEVVVFDVDHAGGGTPPELRIVAEAVWTAGALPSGAREALTDAAAGIACLASGLRRSVAVGPLEGRPFLGGASRSLELPSNSAGKRADQDEDSLLTSDSLFTNTDKAGALFPSLGHGGLRSAAEPKSLAAAHGASVASLGVGAAGPMAAVRMFGGIECTEDEPDDDFRPGVVDPAAADESGGRLEVAEAAAQQQAAEPAAQPPEGGAAAAGGEPGAAGAEAEAARAPPGQGGEGDGEGEPSQAERPRQLEGTAAPTAAGGRRVLAWNDQGQVVVHAEQNRVEVRREGRGEPQRFPPFEGLEMAAVSAGCCCLGAGAGSAAPRLVLRPAEAWEKESFAVPLGGPDEAPEAVACGEDFAAALTSKRLLRVYSANGLPMGLASVPGRAVGLAARGQECALWCSPCPPGAASPLARPARRTRPWTSGSSTSAALRSARSGGCR</sequence>
<dbReference type="SUPFAM" id="SSF51445">
    <property type="entry name" value="(Trans)glycosidases"/>
    <property type="match status" value="1"/>
</dbReference>
<dbReference type="EC" id="3.2.1.23" evidence="4"/>
<feature type="region of interest" description="Disordered" evidence="6">
    <location>
        <begin position="891"/>
        <end position="989"/>
    </location>
</feature>
<feature type="domain" description="Glycoside hydrolase 35 catalytic" evidence="7">
    <location>
        <begin position="99"/>
        <end position="419"/>
    </location>
</feature>
<feature type="region of interest" description="Disordered" evidence="6">
    <location>
        <begin position="1"/>
        <end position="34"/>
    </location>
</feature>
<dbReference type="Pfam" id="PF01301">
    <property type="entry name" value="Glyco_hydro_35"/>
    <property type="match status" value="1"/>
</dbReference>
<evidence type="ECO:0000256" key="2">
    <source>
        <dbReference type="ARBA" id="ARBA00022801"/>
    </source>
</evidence>
<dbReference type="PROSITE" id="PS01182">
    <property type="entry name" value="GLYCOSYL_HYDROL_F35"/>
    <property type="match status" value="1"/>
</dbReference>
<dbReference type="InterPro" id="IPR031330">
    <property type="entry name" value="Gly_Hdrlase_35_cat"/>
</dbReference>
<feature type="compositionally biased region" description="Low complexity" evidence="6">
    <location>
        <begin position="947"/>
        <end position="959"/>
    </location>
</feature>
<evidence type="ECO:0000256" key="5">
    <source>
        <dbReference type="RuleBase" id="RU003679"/>
    </source>
</evidence>
<gene>
    <name evidence="11" type="ORF">PCOR1329_LOCUS41940</name>
</gene>
<evidence type="ECO:0000256" key="6">
    <source>
        <dbReference type="SAM" id="MobiDB-lite"/>
    </source>
</evidence>
<dbReference type="InterPro" id="IPR048912">
    <property type="entry name" value="BetaGal1-like_ABD1"/>
</dbReference>
<feature type="domain" description="WDHD1/CFT4 second beta-propeller" evidence="8">
    <location>
        <begin position="984"/>
        <end position="1126"/>
    </location>
</feature>
<dbReference type="SUPFAM" id="SSF49785">
    <property type="entry name" value="Galactose-binding domain-like"/>
    <property type="match status" value="1"/>
</dbReference>
<dbReference type="InterPro" id="IPR008979">
    <property type="entry name" value="Galactose-bd-like_sf"/>
</dbReference>
<protein>
    <recommendedName>
        <fullName evidence="4">Beta-galactosidase</fullName>
        <ecNumber evidence="4">3.2.1.23</ecNumber>
    </recommendedName>
</protein>
<dbReference type="Pfam" id="PF21317">
    <property type="entry name" value="BetaGal_ABD_1"/>
    <property type="match status" value="1"/>
</dbReference>
<feature type="domain" description="Beta-galactosidase galactose-binding" evidence="10">
    <location>
        <begin position="696"/>
        <end position="732"/>
    </location>
</feature>
<dbReference type="Gene3D" id="3.20.20.80">
    <property type="entry name" value="Glycosidases"/>
    <property type="match status" value="1"/>
</dbReference>
<dbReference type="Pfam" id="PF21467">
    <property type="entry name" value="BetaGal_gal-bd"/>
    <property type="match status" value="1"/>
</dbReference>
<feature type="region of interest" description="Disordered" evidence="6">
    <location>
        <begin position="1138"/>
        <end position="1170"/>
    </location>
</feature>
<dbReference type="InterPro" id="IPR017853">
    <property type="entry name" value="GH"/>
</dbReference>
<comment type="similarity">
    <text evidence="1 5">Belongs to the glycosyl hydrolase 35 family.</text>
</comment>
<dbReference type="PRINTS" id="PR00742">
    <property type="entry name" value="GLHYDRLASE35"/>
</dbReference>
<evidence type="ECO:0000313" key="12">
    <source>
        <dbReference type="Proteomes" id="UP001189429"/>
    </source>
</evidence>
<proteinExistence type="inferred from homology"/>
<dbReference type="Gene3D" id="2.60.120.260">
    <property type="entry name" value="Galactose-binding domain-like"/>
    <property type="match status" value="3"/>
</dbReference>
<dbReference type="Proteomes" id="UP001189429">
    <property type="component" value="Unassembled WGS sequence"/>
</dbReference>
<evidence type="ECO:0000259" key="7">
    <source>
        <dbReference type="Pfam" id="PF01301"/>
    </source>
</evidence>
<evidence type="ECO:0000256" key="1">
    <source>
        <dbReference type="ARBA" id="ARBA00009809"/>
    </source>
</evidence>
<evidence type="ECO:0000259" key="10">
    <source>
        <dbReference type="Pfam" id="PF21467"/>
    </source>
</evidence>
<keyword evidence="2 4" id="KW-0378">Hydrolase</keyword>
<keyword evidence="3 4" id="KW-0326">Glycosidase</keyword>
<keyword evidence="12" id="KW-1185">Reference proteome</keyword>
<dbReference type="InterPro" id="IPR048913">
    <property type="entry name" value="BetaGal_gal-bd"/>
</dbReference>
<dbReference type="EMBL" id="CAUYUJ010015040">
    <property type="protein sequence ID" value="CAK0849191.1"/>
    <property type="molecule type" value="Genomic_DNA"/>
</dbReference>
<reference evidence="11" key="1">
    <citation type="submission" date="2023-10" db="EMBL/GenBank/DDBJ databases">
        <authorList>
            <person name="Chen Y."/>
            <person name="Shah S."/>
            <person name="Dougan E. K."/>
            <person name="Thang M."/>
            <person name="Chan C."/>
        </authorList>
    </citation>
    <scope>NUCLEOTIDE SEQUENCE [LARGE SCALE GENOMIC DNA]</scope>
</reference>